<dbReference type="EMBL" id="CAADEZ010000863">
    <property type="protein sequence ID" value="VFJ75706.1"/>
    <property type="molecule type" value="Genomic_DNA"/>
</dbReference>
<keyword evidence="2" id="KW-0436">Ligase</keyword>
<dbReference type="FunFam" id="3.30.930.10:FF:000017">
    <property type="entry name" value="Elongation factor P--(R)-beta-lysine ligase"/>
    <property type="match status" value="1"/>
</dbReference>
<evidence type="ECO:0000256" key="5">
    <source>
        <dbReference type="ARBA" id="ARBA00052794"/>
    </source>
</evidence>
<sequence>MVHKTQEKDWRPAAHPAMLRLRARVLARIRAFFAERGVLEVETPLLASTTMTEPHLASIEVAPRPAIQGKERLFLQTSPESFMKRLLAAGSGPIFQICKAFRAEEMGRYHNPEFTILEWYRPGFDSEALMDEINSLMNSILGTDPGVRMSYVDAFRHYANLDPFRIPLSALRGYARILGVSPGDAASLDRGTCLDLVLSRVVQPALGPGPVFIFGFPATQASMARLVAGEPGLAERFELFVDGIELANGYRELNDSWEQRSRFLADMKVREERRLPSVPIDERLLRALAHGLPDCTGVAVGIDRLVMLVAEAANLESVMGFPFERV</sequence>
<dbReference type="GO" id="GO:0006430">
    <property type="term" value="P:lysyl-tRNA aminoacylation"/>
    <property type="evidence" value="ECO:0007669"/>
    <property type="project" value="InterPro"/>
</dbReference>
<keyword evidence="3" id="KW-0547">Nucleotide-binding</keyword>
<dbReference type="Pfam" id="PF00152">
    <property type="entry name" value="tRNA-synt_2"/>
    <property type="match status" value="1"/>
</dbReference>
<dbReference type="InterPro" id="IPR045864">
    <property type="entry name" value="aa-tRNA-synth_II/BPL/LPL"/>
</dbReference>
<dbReference type="EMBL" id="CAADFA010000759">
    <property type="protein sequence ID" value="VFJ73921.1"/>
    <property type="molecule type" value="Genomic_DNA"/>
</dbReference>
<dbReference type="EMBL" id="CAADFL010000757">
    <property type="protein sequence ID" value="VFK21113.1"/>
    <property type="molecule type" value="Genomic_DNA"/>
</dbReference>
<dbReference type="InterPro" id="IPR004525">
    <property type="entry name" value="EpmA"/>
</dbReference>
<name>A0A450U059_9GAMM</name>
<dbReference type="PRINTS" id="PR00982">
    <property type="entry name" value="TRNASYNTHLYS"/>
</dbReference>
<dbReference type="PANTHER" id="PTHR42918:SF6">
    <property type="entry name" value="ELONGATION FACTOR P--(R)-BETA-LYSINE LIGASE"/>
    <property type="match status" value="1"/>
</dbReference>
<dbReference type="PROSITE" id="PS50862">
    <property type="entry name" value="AA_TRNA_LIGASE_II"/>
    <property type="match status" value="1"/>
</dbReference>
<protein>
    <submittedName>
        <fullName evidence="8">Lysyl-tRNA synthetase, class 2</fullName>
    </submittedName>
</protein>
<dbReference type="InterPro" id="IPR004364">
    <property type="entry name" value="Aa-tRNA-synt_II"/>
</dbReference>
<evidence type="ECO:0000313" key="9">
    <source>
        <dbReference type="EMBL" id="VFK21113.1"/>
    </source>
</evidence>
<evidence type="ECO:0000256" key="1">
    <source>
        <dbReference type="ARBA" id="ARBA00011738"/>
    </source>
</evidence>
<evidence type="ECO:0000313" key="7">
    <source>
        <dbReference type="EMBL" id="VFJ73921.1"/>
    </source>
</evidence>
<keyword evidence="8" id="KW-0030">Aminoacyl-tRNA synthetase</keyword>
<evidence type="ECO:0000256" key="4">
    <source>
        <dbReference type="ARBA" id="ARBA00022840"/>
    </source>
</evidence>
<dbReference type="GO" id="GO:0000049">
    <property type="term" value="F:tRNA binding"/>
    <property type="evidence" value="ECO:0007669"/>
    <property type="project" value="TreeGrafter"/>
</dbReference>
<accession>A0A450U059</accession>
<gene>
    <name evidence="8" type="ORF">BECKFM1743A_GA0114220_108631</name>
    <name evidence="9" type="ORF">BECKFM1743B_GA0114221_107571</name>
    <name evidence="7" type="ORF">BECKFM1743C_GA0114222_107591</name>
</gene>
<dbReference type="GO" id="GO:0005524">
    <property type="term" value="F:ATP binding"/>
    <property type="evidence" value="ECO:0007669"/>
    <property type="project" value="UniProtKB-KW"/>
</dbReference>
<dbReference type="NCBIfam" id="NF006828">
    <property type="entry name" value="PRK09350.1"/>
    <property type="match status" value="1"/>
</dbReference>
<dbReference type="AlphaFoldDB" id="A0A450U059"/>
<comment type="subunit">
    <text evidence="1">Homodimer.</text>
</comment>
<comment type="catalytic activity">
    <reaction evidence="5">
        <text>D-beta-lysine + L-lysyl-[protein] + ATP = N(6)-((3R)-3,6-diaminohexanoyl)-L-lysyl-[protein] + AMP + diphosphate + H(+)</text>
        <dbReference type="Rhea" id="RHEA:83435"/>
        <dbReference type="Rhea" id="RHEA-COMP:9752"/>
        <dbReference type="Rhea" id="RHEA-COMP:20131"/>
        <dbReference type="ChEBI" id="CHEBI:15378"/>
        <dbReference type="ChEBI" id="CHEBI:29969"/>
        <dbReference type="ChEBI" id="CHEBI:30616"/>
        <dbReference type="ChEBI" id="CHEBI:33019"/>
        <dbReference type="ChEBI" id="CHEBI:84138"/>
        <dbReference type="ChEBI" id="CHEBI:156053"/>
        <dbReference type="ChEBI" id="CHEBI:456215"/>
    </reaction>
    <physiologicalReaction direction="left-to-right" evidence="5">
        <dbReference type="Rhea" id="RHEA:83436"/>
    </physiologicalReaction>
</comment>
<dbReference type="InterPro" id="IPR018149">
    <property type="entry name" value="Lys-tRNA-synth_II_C"/>
</dbReference>
<keyword evidence="4" id="KW-0067">ATP-binding</keyword>
<evidence type="ECO:0000259" key="6">
    <source>
        <dbReference type="PROSITE" id="PS50862"/>
    </source>
</evidence>
<feature type="domain" description="Aminoacyl-transfer RNA synthetases class-II family profile" evidence="6">
    <location>
        <begin position="15"/>
        <end position="322"/>
    </location>
</feature>
<dbReference type="NCBIfam" id="TIGR00462">
    <property type="entry name" value="genX"/>
    <property type="match status" value="1"/>
</dbReference>
<dbReference type="GO" id="GO:0005829">
    <property type="term" value="C:cytosol"/>
    <property type="evidence" value="ECO:0007669"/>
    <property type="project" value="TreeGrafter"/>
</dbReference>
<dbReference type="Gene3D" id="3.30.930.10">
    <property type="entry name" value="Bira Bifunctional Protein, Domain 2"/>
    <property type="match status" value="1"/>
</dbReference>
<evidence type="ECO:0000256" key="3">
    <source>
        <dbReference type="ARBA" id="ARBA00022741"/>
    </source>
</evidence>
<dbReference type="PANTHER" id="PTHR42918">
    <property type="entry name" value="LYSYL-TRNA SYNTHETASE"/>
    <property type="match status" value="1"/>
</dbReference>
<organism evidence="8">
    <name type="scientific">Candidatus Kentrum sp. FM</name>
    <dbReference type="NCBI Taxonomy" id="2126340"/>
    <lineage>
        <taxon>Bacteria</taxon>
        <taxon>Pseudomonadati</taxon>
        <taxon>Pseudomonadota</taxon>
        <taxon>Gammaproteobacteria</taxon>
        <taxon>Candidatus Kentrum</taxon>
    </lineage>
</organism>
<dbReference type="InterPro" id="IPR006195">
    <property type="entry name" value="aa-tRNA-synth_II"/>
</dbReference>
<dbReference type="GO" id="GO:0004824">
    <property type="term" value="F:lysine-tRNA ligase activity"/>
    <property type="evidence" value="ECO:0007669"/>
    <property type="project" value="InterPro"/>
</dbReference>
<evidence type="ECO:0000256" key="2">
    <source>
        <dbReference type="ARBA" id="ARBA00022598"/>
    </source>
</evidence>
<evidence type="ECO:0000313" key="8">
    <source>
        <dbReference type="EMBL" id="VFJ75706.1"/>
    </source>
</evidence>
<proteinExistence type="predicted"/>
<reference evidence="8" key="1">
    <citation type="submission" date="2019-02" db="EMBL/GenBank/DDBJ databases">
        <authorList>
            <person name="Gruber-Vodicka R. H."/>
            <person name="Seah K. B. B."/>
        </authorList>
    </citation>
    <scope>NUCLEOTIDE SEQUENCE</scope>
    <source>
        <strain evidence="8">BECK_BZ163</strain>
        <strain evidence="9">BECK_BZ164</strain>
        <strain evidence="7">BECK_BZ165</strain>
    </source>
</reference>
<dbReference type="SUPFAM" id="SSF55681">
    <property type="entry name" value="Class II aaRS and biotin synthetases"/>
    <property type="match status" value="1"/>
</dbReference>